<dbReference type="Gene3D" id="2.60.40.10">
    <property type="entry name" value="Immunoglobulins"/>
    <property type="match status" value="2"/>
</dbReference>
<feature type="domain" description="Secretion system C-terminal sorting" evidence="1">
    <location>
        <begin position="1625"/>
        <end position="1695"/>
    </location>
</feature>
<dbReference type="Proteomes" id="UP000644147">
    <property type="component" value="Unassembled WGS sequence"/>
</dbReference>
<dbReference type="NCBIfam" id="TIGR04183">
    <property type="entry name" value="Por_Secre_tail"/>
    <property type="match status" value="1"/>
</dbReference>
<proteinExistence type="predicted"/>
<sequence>MHAKINLNYMEYLLHKSFARLKHSVWIMGLVFCLMPQVGWTQLLISSSSPVNQNFNGLGNTATAALPAGFKFSNTSNTSFTGTTTSNTTVSAGTSGTGIINTASGDYNFANGVNSSSTDRAIGFLTSGSVSSPRHILVQVKNTTGSTIQDLNINFDIEKYRSGTRAFDWNFYVSTDGINWIAQSGGDQNFPADANITTVYNPPVSVSKNVTLTSVNIVNDAFYYLRWSHVGNGGSSNGQALGLDNLVLTPTLAPINANSSESNIIANSTFTYPTDINYASNTGNDVLASHPEIFKFDIQDGGNDLMDPDQVGTIVNSLTFAVSNASVFERIALYDGTSELAEVPAGATITFSNLNIAAADESAKSLSLRATYKTTVIDNTQFSFTISGTTTNAAGSNFVAANAGAATSSITGDNNRIEVTASQLKFVQQPPATVSTNTTITPAVTIEATDANGNRDLDFVTAVEVAASGAALTGSLVSATPASGLATFSGLTFTTAGTGVTLAASRSISNDWTINSSPFDVTTPAPVMTFKQGSNTITNGGGYTFGTALVVGSTTGTPISFTIGNTGNANLTTIAASITGDFEITASPASSVPVGSTTTTVSVRFKPTAAGVRTGSLTITSSDPSQSPYVINLTGTGTPNSASDIVATTGFTYPTNIDYRLYQAASINSLSDGLAVYGFTVRDGGGATDADDVATTVSALTFSSVSGTTNIQAAALFKGNILVSNAGAASGNTIVFTGLPTTGANAISAADGSTEDVTLVLTFKNSVTDNAQLQFTITNGNATTVSGNTSSAFKTFSLSSPVAGGENKIIVAGTTLRFVQQPPLSVASNTNISPAVTLEIVDGNNNRDLDGTVSITATGATLTGSPLTATANASGLFSFGTIKFSTTGTGVTLSALISNPSLSATSNPFDVTLGPDQFVYRSRNSGNWNNIATGSETWERSLDGISWLPVTNASDLPSDAAGAITVMNPHEVIVTANVAADELTVQSGGILTINSGVDLTLADGNGTDLLISGTVKVTGSLTLTAASEVIVNGTMRKSGTLNSTSNPIFFNAGSYYKHEPSSGFGVIPTANWNAGSTVEILTINNIGSGSAGLGLTQSFGNFIWNCSTQGTTMNLTGFLPTRIKGNFEVQNTNGRELRLSGNASYSLTIDGDLTVSSNTTLNASNGGSGSYVVSLGGNLQVLGTFKQDNGGNPVAFTFTGTNKSINISSVNTNSLINWTIASNAQLNLASDFLVATGRSLIVNGHLNTDNFTVAGAGTFTLANGATLGIGSANGITPLGTPSGNILVTTARNYNTNANYIYNGTTAQNSGNGLPNAFASLTINNPNGVTLNKNVEVSTLTLNQGKLITTTNLLTIPATGSVLSPESATSFVHGPLAYKVTAPKLLNFPIGKGANGRPIELNIQSQGTGENIYTAEQIEQAFVPNDTTMATGVKNISKIRYFNITKTGTARVTAKVQLTYATDDVVTDPAKLTIVKYSNGANPINLNAIANPTANGGTIVSDTFSTFSDFMLGSLKRGVNPLPVELLSFTAKAKENATALTWETASEKNSSHFEIERSHDARNFETIGTEKAIGNSQTLKRYAFTDQNPMSGVAYYRLKQVDLDGTIVYSKIEQVNRNTKALDIHLYPNPTAGNLTISLPETGETEVKVMNVLGQVVGLKKIVNTKTVELDLTHLPAGTYQVMIVTDKTQFLKKVIKTAR</sequence>
<accession>A0ABS1C7N2</accession>
<evidence type="ECO:0000259" key="1">
    <source>
        <dbReference type="Pfam" id="PF18962"/>
    </source>
</evidence>
<evidence type="ECO:0000313" key="2">
    <source>
        <dbReference type="EMBL" id="MBK0404600.1"/>
    </source>
</evidence>
<name>A0ABS1C7N2_9BACT</name>
<reference evidence="2 3" key="1">
    <citation type="submission" date="2020-12" db="EMBL/GenBank/DDBJ databases">
        <title>Bacterial novel species Adhaeribacter sp. BT258 isolated from soil.</title>
        <authorList>
            <person name="Jung H.-Y."/>
        </authorList>
    </citation>
    <scope>NUCLEOTIDE SEQUENCE [LARGE SCALE GENOMIC DNA]</scope>
    <source>
        <strain evidence="2 3">BT258</strain>
    </source>
</reference>
<protein>
    <submittedName>
        <fullName evidence="2">T9SS type A sorting domain-containing protein</fullName>
    </submittedName>
</protein>
<gene>
    <name evidence="2" type="ORF">I5M27_16510</name>
</gene>
<evidence type="ECO:0000313" key="3">
    <source>
        <dbReference type="Proteomes" id="UP000644147"/>
    </source>
</evidence>
<dbReference type="EMBL" id="JAEHFX010000010">
    <property type="protein sequence ID" value="MBK0404600.1"/>
    <property type="molecule type" value="Genomic_DNA"/>
</dbReference>
<comment type="caution">
    <text evidence="2">The sequence shown here is derived from an EMBL/GenBank/DDBJ whole genome shotgun (WGS) entry which is preliminary data.</text>
</comment>
<dbReference type="InterPro" id="IPR026444">
    <property type="entry name" value="Secre_tail"/>
</dbReference>
<keyword evidence="3" id="KW-1185">Reference proteome</keyword>
<organism evidence="2 3">
    <name type="scientific">Adhaeribacter terrigena</name>
    <dbReference type="NCBI Taxonomy" id="2793070"/>
    <lineage>
        <taxon>Bacteria</taxon>
        <taxon>Pseudomonadati</taxon>
        <taxon>Bacteroidota</taxon>
        <taxon>Cytophagia</taxon>
        <taxon>Cytophagales</taxon>
        <taxon>Hymenobacteraceae</taxon>
        <taxon>Adhaeribacter</taxon>
    </lineage>
</organism>
<dbReference type="Pfam" id="PF18962">
    <property type="entry name" value="Por_Secre_tail"/>
    <property type="match status" value="1"/>
</dbReference>
<dbReference type="InterPro" id="IPR013783">
    <property type="entry name" value="Ig-like_fold"/>
</dbReference>